<dbReference type="Proteomes" id="UP000008957">
    <property type="component" value="Chromosome"/>
</dbReference>
<evidence type="ECO:0008006" key="4">
    <source>
        <dbReference type="Google" id="ProtNLM"/>
    </source>
</evidence>
<evidence type="ECO:0000256" key="1">
    <source>
        <dbReference type="SAM" id="Coils"/>
    </source>
</evidence>
<organism evidence="2 3">
    <name type="scientific">Fretibacterium fastidiosum</name>
    <dbReference type="NCBI Taxonomy" id="651822"/>
    <lineage>
        <taxon>Bacteria</taxon>
        <taxon>Thermotogati</taxon>
        <taxon>Synergistota</taxon>
        <taxon>Synergistia</taxon>
        <taxon>Synergistales</taxon>
        <taxon>Aminobacteriaceae</taxon>
        <taxon>Fretibacterium</taxon>
    </lineage>
</organism>
<dbReference type="KEGG" id="sbr:SY1_07230"/>
<feature type="coiled-coil region" evidence="1">
    <location>
        <begin position="24"/>
        <end position="51"/>
    </location>
</feature>
<proteinExistence type="predicted"/>
<evidence type="ECO:0000313" key="2">
    <source>
        <dbReference type="EMBL" id="CBL28064.1"/>
    </source>
</evidence>
<accession>A0AB94IWJ6</accession>
<dbReference type="EMBL" id="FP929056">
    <property type="protein sequence ID" value="CBL28064.1"/>
    <property type="molecule type" value="Genomic_DNA"/>
</dbReference>
<dbReference type="RefSeq" id="WP_015556211.1">
    <property type="nucleotide sequence ID" value="NC_021038.1"/>
</dbReference>
<protein>
    <recommendedName>
        <fullName evidence="4">Tfp pilus assembly protein PilN</fullName>
    </recommendedName>
</protein>
<keyword evidence="3" id="KW-1185">Reference proteome</keyword>
<keyword evidence="1" id="KW-0175">Coiled coil</keyword>
<dbReference type="AlphaFoldDB" id="A0AB94IWJ6"/>
<evidence type="ECO:0000313" key="3">
    <source>
        <dbReference type="Proteomes" id="UP000008957"/>
    </source>
</evidence>
<reference evidence="3" key="1">
    <citation type="submission" date="2010-03" db="EMBL/GenBank/DDBJ databases">
        <title>The genome sequence of Synergistetes sp. SGP1.</title>
        <authorList>
            <consortium name="metaHIT consortium -- http://www.metahit.eu/"/>
            <person name="Pajon A."/>
            <person name="Turner K."/>
            <person name="Parkhill J."/>
            <person name="Wade W."/>
            <person name="Vartoukian S."/>
        </authorList>
    </citation>
    <scope>NUCLEOTIDE SEQUENCE [LARGE SCALE GENOMIC DNA]</scope>
    <source>
        <strain evidence="3">SGP1</strain>
    </source>
</reference>
<gene>
    <name evidence="2" type="ORF">SY1_07230</name>
</gene>
<name>A0AB94IWJ6_9BACT</name>
<reference evidence="2 3" key="2">
    <citation type="submission" date="2010-03" db="EMBL/GenBank/DDBJ databases">
        <authorList>
            <person name="Pajon A."/>
        </authorList>
    </citation>
    <scope>NUCLEOTIDE SEQUENCE [LARGE SCALE GENOMIC DNA]</scope>
    <source>
        <strain evidence="2 3">SGP1</strain>
    </source>
</reference>
<sequence length="183" mass="20443">MKDNKVTVLTLLFFLLCASLIGGVWFLDKRVRDLQEQYDEVEQRRVDLNGATGALMEQKKVFTEAFNELDNYHVNVASDDMNFYANVQQAVQDKGVEILSTRQQGVNAEGVGAISMTLRGDYYDMVQVLAAWRSLPMTVRVVNLTVRQNEPSRDSGNGKNAPLGRVEADVTVEAIVAANNSRR</sequence>